<keyword evidence="2 9" id="KW-0686">Riboflavin biosynthesis</keyword>
<feature type="binding site" evidence="9">
    <location>
        <position position="185"/>
    </location>
    <ligand>
        <name>GTP</name>
        <dbReference type="ChEBI" id="CHEBI:37565"/>
    </ligand>
</feature>
<name>A0ABY6HTX4_9ARCH</name>
<feature type="binding site" evidence="9">
    <location>
        <position position="106"/>
    </location>
    <ligand>
        <name>GTP</name>
        <dbReference type="ChEBI" id="CHEBI:37565"/>
    </ligand>
</feature>
<dbReference type="InterPro" id="IPR036144">
    <property type="entry name" value="RibA-like_sf"/>
</dbReference>
<keyword evidence="4 9" id="KW-0547">Nucleotide-binding</keyword>
<keyword evidence="7 9" id="KW-0342">GTP-binding</keyword>
<feature type="active site" description="Nucleophile" evidence="9">
    <location>
        <position position="164"/>
    </location>
</feature>
<keyword evidence="5 9" id="KW-0378">Hydrolase</keyword>
<comment type="pathway">
    <text evidence="1 9">Cofactor biosynthesis; riboflavin biosynthesis; 5-amino-6-(D-ribitylamino)uracil from GTP: step 1/4.</text>
</comment>
<comment type="catalytic activity">
    <reaction evidence="8 9">
        <text>GTP + 4 H2O = 2,5-diamino-6-hydroxy-4-(5-phosphoribosylamino)-pyrimidine + formate + 2 phosphate + 3 H(+)</text>
        <dbReference type="Rhea" id="RHEA:23704"/>
        <dbReference type="ChEBI" id="CHEBI:15377"/>
        <dbReference type="ChEBI" id="CHEBI:15378"/>
        <dbReference type="ChEBI" id="CHEBI:15740"/>
        <dbReference type="ChEBI" id="CHEBI:37565"/>
        <dbReference type="ChEBI" id="CHEBI:43474"/>
        <dbReference type="ChEBI" id="CHEBI:58614"/>
        <dbReference type="EC" id="3.5.4.25"/>
    </reaction>
</comment>
<feature type="binding site" evidence="9">
    <location>
        <begin position="128"/>
        <end position="130"/>
    </location>
    <ligand>
        <name>GTP</name>
        <dbReference type="ChEBI" id="CHEBI:37565"/>
    </ligand>
</feature>
<feature type="binding site" evidence="9">
    <location>
        <position position="190"/>
    </location>
    <ligand>
        <name>GTP</name>
        <dbReference type="ChEBI" id="CHEBI:37565"/>
    </ligand>
</feature>
<feature type="binding site" evidence="9">
    <location>
        <position position="103"/>
    </location>
    <ligand>
        <name>Zn(2+)</name>
        <dbReference type="ChEBI" id="CHEBI:29105"/>
        <note>catalytic</note>
    </ligand>
</feature>
<protein>
    <recommendedName>
        <fullName evidence="9">GTP cyclohydrolase-2</fullName>
        <ecNumber evidence="9">3.5.4.25</ecNumber>
    </recommendedName>
    <alternativeName>
        <fullName evidence="9">GTP cyclohydrolase II</fullName>
    </alternativeName>
</protein>
<organism evidence="11 12">
    <name type="scientific">Candidatus Lokiarchaeum ossiferum</name>
    <dbReference type="NCBI Taxonomy" id="2951803"/>
    <lineage>
        <taxon>Archaea</taxon>
        <taxon>Promethearchaeati</taxon>
        <taxon>Promethearchaeota</taxon>
        <taxon>Promethearchaeia</taxon>
        <taxon>Promethearchaeales</taxon>
        <taxon>Promethearchaeaceae</taxon>
        <taxon>Candidatus Lokiarchaeum</taxon>
    </lineage>
</organism>
<evidence type="ECO:0000256" key="6">
    <source>
        <dbReference type="ARBA" id="ARBA00022833"/>
    </source>
</evidence>
<keyword evidence="6 9" id="KW-0862">Zinc</keyword>
<comment type="cofactor">
    <cofactor evidence="9">
        <name>Zn(2+)</name>
        <dbReference type="ChEBI" id="CHEBI:29105"/>
    </cofactor>
    <text evidence="9">Binds 1 zinc ion per subunit.</text>
</comment>
<dbReference type="GO" id="GO:0003935">
    <property type="term" value="F:GTP cyclohydrolase II activity"/>
    <property type="evidence" value="ECO:0007669"/>
    <property type="project" value="UniProtKB-EC"/>
</dbReference>
<dbReference type="Pfam" id="PF00925">
    <property type="entry name" value="GTP_cyclohydro2"/>
    <property type="match status" value="1"/>
</dbReference>
<accession>A0ABY6HTX4</accession>
<dbReference type="CDD" id="cd00641">
    <property type="entry name" value="GTP_cyclohydro2"/>
    <property type="match status" value="1"/>
</dbReference>
<evidence type="ECO:0000256" key="7">
    <source>
        <dbReference type="ARBA" id="ARBA00023134"/>
    </source>
</evidence>
<evidence type="ECO:0000259" key="10">
    <source>
        <dbReference type="Pfam" id="PF00925"/>
    </source>
</evidence>
<dbReference type="HAMAP" id="MF_00179">
    <property type="entry name" value="RibA"/>
    <property type="match status" value="1"/>
</dbReference>
<dbReference type="NCBIfam" id="NF001591">
    <property type="entry name" value="PRK00393.1"/>
    <property type="match status" value="1"/>
</dbReference>
<dbReference type="PANTHER" id="PTHR21327:SF18">
    <property type="entry name" value="3,4-DIHYDROXY-2-BUTANONE 4-PHOSPHATE SYNTHASE"/>
    <property type="match status" value="1"/>
</dbReference>
<feature type="binding site" evidence="9">
    <location>
        <begin position="85"/>
        <end position="89"/>
    </location>
    <ligand>
        <name>GTP</name>
        <dbReference type="ChEBI" id="CHEBI:37565"/>
    </ligand>
</feature>
<feature type="binding site" evidence="9">
    <location>
        <position position="90"/>
    </location>
    <ligand>
        <name>Zn(2+)</name>
        <dbReference type="ChEBI" id="CHEBI:29105"/>
        <note>catalytic</note>
    </ligand>
</feature>
<dbReference type="EC" id="3.5.4.25" evidence="9"/>
<keyword evidence="12" id="KW-1185">Reference proteome</keyword>
<feature type="binding site" evidence="9">
    <location>
        <position position="101"/>
    </location>
    <ligand>
        <name>Zn(2+)</name>
        <dbReference type="ChEBI" id="CHEBI:29105"/>
        <note>catalytic</note>
    </ligand>
</feature>
<evidence type="ECO:0000256" key="1">
    <source>
        <dbReference type="ARBA" id="ARBA00004853"/>
    </source>
</evidence>
<dbReference type="NCBIfam" id="TIGR00505">
    <property type="entry name" value="ribA"/>
    <property type="match status" value="1"/>
</dbReference>
<gene>
    <name evidence="9" type="primary">ribA</name>
    <name evidence="11" type="ORF">NEF87_003258</name>
</gene>
<comment type="function">
    <text evidence="9">Catalyzes the conversion of GTP to 2,5-diamino-6-ribosylamino-4(3H)-pyrimidinone 5'-phosphate (DARP), formate and pyrophosphate.</text>
</comment>
<dbReference type="InterPro" id="IPR032677">
    <property type="entry name" value="GTP_cyclohydro_II"/>
</dbReference>
<reference evidence="11" key="1">
    <citation type="submission" date="2022-09" db="EMBL/GenBank/DDBJ databases">
        <title>Actin cytoskeleton and complex cell architecture in an #Asgard archaeon.</title>
        <authorList>
            <person name="Ponce Toledo R.I."/>
            <person name="Schleper C."/>
            <person name="Rodrigues Oliveira T."/>
            <person name="Wollweber F."/>
            <person name="Xu J."/>
            <person name="Rittmann S."/>
            <person name="Klingl A."/>
            <person name="Pilhofer M."/>
        </authorList>
    </citation>
    <scope>NUCLEOTIDE SEQUENCE</scope>
    <source>
        <strain evidence="11">B-35</strain>
    </source>
</reference>
<proteinExistence type="inferred from homology"/>
<feature type="binding site" evidence="9">
    <location>
        <position position="150"/>
    </location>
    <ligand>
        <name>GTP</name>
        <dbReference type="ChEBI" id="CHEBI:37565"/>
    </ligand>
</feature>
<evidence type="ECO:0000256" key="8">
    <source>
        <dbReference type="ARBA" id="ARBA00049295"/>
    </source>
</evidence>
<evidence type="ECO:0000313" key="12">
    <source>
        <dbReference type="Proteomes" id="UP001208689"/>
    </source>
</evidence>
<sequence length="236" mass="26843">MEKISEKMSYDEIVYNKLSDFSCESGWNCVDCDENVCVKVVSIADFPSEYGHFKILGFVNNQADEEDHCAIVKGNLEDGENVLVRIHSECLTGDALGSRRCDCGPQLRLALRRIEEEGRGIVVYMRQEGRGIGLTNKLRSYALQDLGVDTYDANIELGFNPEERNYEIAIEMLKALGVQSVRLMTNNPDKIMAVEKYGLKVKEQVQHELPTHSDDKEYLTTKKERFGHKLDLIDEK</sequence>
<dbReference type="Proteomes" id="UP001208689">
    <property type="component" value="Chromosome"/>
</dbReference>
<dbReference type="Gene3D" id="3.40.50.10990">
    <property type="entry name" value="GTP cyclohydrolase II"/>
    <property type="match status" value="1"/>
</dbReference>
<keyword evidence="3 9" id="KW-0479">Metal-binding</keyword>
<evidence type="ECO:0000256" key="9">
    <source>
        <dbReference type="HAMAP-Rule" id="MF_00179"/>
    </source>
</evidence>
<feature type="domain" description="GTP cyclohydrolase II" evidence="10">
    <location>
        <begin position="44"/>
        <end position="206"/>
    </location>
</feature>
<evidence type="ECO:0000256" key="3">
    <source>
        <dbReference type="ARBA" id="ARBA00022723"/>
    </source>
</evidence>
<comment type="similarity">
    <text evidence="9">Belongs to the GTP cyclohydrolase II family.</text>
</comment>
<evidence type="ECO:0000256" key="4">
    <source>
        <dbReference type="ARBA" id="ARBA00022741"/>
    </source>
</evidence>
<dbReference type="PANTHER" id="PTHR21327">
    <property type="entry name" value="GTP CYCLOHYDROLASE II-RELATED"/>
    <property type="match status" value="1"/>
</dbReference>
<evidence type="ECO:0000256" key="2">
    <source>
        <dbReference type="ARBA" id="ARBA00022619"/>
    </source>
</evidence>
<dbReference type="InterPro" id="IPR000926">
    <property type="entry name" value="RibA"/>
</dbReference>
<dbReference type="SUPFAM" id="SSF142695">
    <property type="entry name" value="RibA-like"/>
    <property type="match status" value="1"/>
</dbReference>
<comment type="caution">
    <text evidence="9">Lacks conserved residue(s) required for the propagation of feature annotation.</text>
</comment>
<evidence type="ECO:0000313" key="11">
    <source>
        <dbReference type="EMBL" id="UYP46973.1"/>
    </source>
</evidence>
<evidence type="ECO:0000256" key="5">
    <source>
        <dbReference type="ARBA" id="ARBA00022801"/>
    </source>
</evidence>
<dbReference type="EMBL" id="CP104013">
    <property type="protein sequence ID" value="UYP46973.1"/>
    <property type="molecule type" value="Genomic_DNA"/>
</dbReference>